<evidence type="ECO:0000313" key="2">
    <source>
        <dbReference type="EMBL" id="SVD89299.1"/>
    </source>
</evidence>
<accession>A0A382Z287</accession>
<gene>
    <name evidence="2" type="ORF">METZ01_LOCUS442153</name>
</gene>
<organism evidence="2">
    <name type="scientific">marine metagenome</name>
    <dbReference type="NCBI Taxonomy" id="408172"/>
    <lineage>
        <taxon>unclassified sequences</taxon>
        <taxon>metagenomes</taxon>
        <taxon>ecological metagenomes</taxon>
    </lineage>
</organism>
<evidence type="ECO:0008006" key="3">
    <source>
        <dbReference type="Google" id="ProtNLM"/>
    </source>
</evidence>
<dbReference type="InterPro" id="IPR003737">
    <property type="entry name" value="GlcNAc_PI_deacetylase-related"/>
</dbReference>
<feature type="compositionally biased region" description="Polar residues" evidence="1">
    <location>
        <begin position="207"/>
        <end position="216"/>
    </location>
</feature>
<dbReference type="EMBL" id="UINC01180217">
    <property type="protein sequence ID" value="SVD89299.1"/>
    <property type="molecule type" value="Genomic_DNA"/>
</dbReference>
<feature type="region of interest" description="Disordered" evidence="1">
    <location>
        <begin position="207"/>
        <end position="243"/>
    </location>
</feature>
<evidence type="ECO:0000256" key="1">
    <source>
        <dbReference type="SAM" id="MobiDB-lite"/>
    </source>
</evidence>
<dbReference type="InterPro" id="IPR024078">
    <property type="entry name" value="LmbE-like_dom_sf"/>
</dbReference>
<feature type="non-terminal residue" evidence="2">
    <location>
        <position position="243"/>
    </location>
</feature>
<reference evidence="2" key="1">
    <citation type="submission" date="2018-05" db="EMBL/GenBank/DDBJ databases">
        <authorList>
            <person name="Lanie J.A."/>
            <person name="Ng W.-L."/>
            <person name="Kazmierczak K.M."/>
            <person name="Andrzejewski T.M."/>
            <person name="Davidsen T.M."/>
            <person name="Wayne K.J."/>
            <person name="Tettelin H."/>
            <person name="Glass J.I."/>
            <person name="Rusch D."/>
            <person name="Podicherti R."/>
            <person name="Tsui H.-C.T."/>
            <person name="Winkler M.E."/>
        </authorList>
    </citation>
    <scope>NUCLEOTIDE SEQUENCE</scope>
</reference>
<proteinExistence type="predicted"/>
<name>A0A382Z287_9ZZZZ</name>
<dbReference type="SUPFAM" id="SSF102588">
    <property type="entry name" value="LmbE-like"/>
    <property type="match status" value="1"/>
</dbReference>
<dbReference type="AlphaFoldDB" id="A0A382Z287"/>
<dbReference type="Pfam" id="PF02585">
    <property type="entry name" value="PIG-L"/>
    <property type="match status" value="1"/>
</dbReference>
<protein>
    <recommendedName>
        <fullName evidence="3">LmbE family protein</fullName>
    </recommendedName>
</protein>
<sequence length="243" mass="27267">MKKQETLLENIVVERSVSNKPHQGKVLAAVQAHADDIPLFAAGTIAKFIDEGYTGYLIQTTNDEKCGPTPSIGQTILSNECEVNELAKVLGLKMVFNLGYRNHRLDEASPTELRARLVFLFRALKIDSVFTFNPWGHNEENPDHYITAQAVEAARWMAGMDKDYPEQVACGIMPHTVREQYYWIARRGQPYNRVIDITKYIEEKVASMSTNKSQGPAGSHGSKLREKLAEQSLSLPELGDDDE</sequence>
<dbReference type="Gene3D" id="3.40.50.10320">
    <property type="entry name" value="LmbE-like"/>
    <property type="match status" value="1"/>
</dbReference>